<dbReference type="AlphaFoldDB" id="A0A4Y8LWJ8"/>
<protein>
    <recommendedName>
        <fullName evidence="4">IS110 family transposase</fullName>
    </recommendedName>
</protein>
<evidence type="ECO:0000313" key="3">
    <source>
        <dbReference type="Proteomes" id="UP000297900"/>
    </source>
</evidence>
<evidence type="ECO:0008006" key="4">
    <source>
        <dbReference type="Google" id="ProtNLM"/>
    </source>
</evidence>
<dbReference type="EMBL" id="SOMN01000019">
    <property type="protein sequence ID" value="TFE25389.1"/>
    <property type="molecule type" value="Genomic_DNA"/>
</dbReference>
<accession>A0A4Y8LWJ8</accession>
<reference evidence="2 3" key="1">
    <citation type="submission" date="2019-03" db="EMBL/GenBank/DDBJ databases">
        <title>Cohnella endophytica sp. nov., a novel endophytic bacterium isolated from bark of Sonneratia apetala.</title>
        <authorList>
            <person name="Tuo L."/>
        </authorList>
    </citation>
    <scope>NUCLEOTIDE SEQUENCE [LARGE SCALE GENOMIC DNA]</scope>
    <source>
        <strain evidence="2 3">CCTCC AB 208254</strain>
    </source>
</reference>
<keyword evidence="3" id="KW-1185">Reference proteome</keyword>
<feature type="compositionally biased region" description="Low complexity" evidence="1">
    <location>
        <begin position="24"/>
        <end position="45"/>
    </location>
</feature>
<comment type="caution">
    <text evidence="2">The sequence shown here is derived from an EMBL/GenBank/DDBJ whole genome shotgun (WGS) entry which is preliminary data.</text>
</comment>
<organism evidence="2 3">
    <name type="scientific">Cohnella luojiensis</name>
    <dbReference type="NCBI Taxonomy" id="652876"/>
    <lineage>
        <taxon>Bacteria</taxon>
        <taxon>Bacillati</taxon>
        <taxon>Bacillota</taxon>
        <taxon>Bacilli</taxon>
        <taxon>Bacillales</taxon>
        <taxon>Paenibacillaceae</taxon>
        <taxon>Cohnella</taxon>
    </lineage>
</organism>
<feature type="region of interest" description="Disordered" evidence="1">
    <location>
        <begin position="24"/>
        <end position="62"/>
    </location>
</feature>
<proteinExistence type="predicted"/>
<name>A0A4Y8LWJ8_9BACL</name>
<gene>
    <name evidence="2" type="ORF">E2980_13825</name>
</gene>
<evidence type="ECO:0000256" key="1">
    <source>
        <dbReference type="SAM" id="MobiDB-lite"/>
    </source>
</evidence>
<evidence type="ECO:0000313" key="2">
    <source>
        <dbReference type="EMBL" id="TFE25389.1"/>
    </source>
</evidence>
<dbReference type="Proteomes" id="UP000297900">
    <property type="component" value="Unassembled WGS sequence"/>
</dbReference>
<sequence>MDVLMERCCGLDVHKKSITACIITPNHQPPTTNHQPPTTNHQPPTSRRQAAPRNHWKKLSVK</sequence>